<feature type="region of interest" description="Disordered" evidence="1">
    <location>
        <begin position="217"/>
        <end position="240"/>
    </location>
</feature>
<dbReference type="AlphaFoldDB" id="J3KX67"/>
<evidence type="ECO:0000256" key="1">
    <source>
        <dbReference type="SAM" id="MobiDB-lite"/>
    </source>
</evidence>
<proteinExistence type="predicted"/>
<reference evidence="2" key="2">
    <citation type="submission" date="2013-04" db="UniProtKB">
        <authorList>
            <consortium name="EnsemblPlants"/>
        </authorList>
    </citation>
    <scope>IDENTIFICATION</scope>
</reference>
<accession>J3KX67</accession>
<feature type="compositionally biased region" description="Basic residues" evidence="1">
    <location>
        <begin position="334"/>
        <end position="349"/>
    </location>
</feature>
<keyword evidence="3" id="KW-1185">Reference proteome</keyword>
<dbReference type="Proteomes" id="UP000006038">
    <property type="component" value="Chromosome 1"/>
</dbReference>
<feature type="region of interest" description="Disordered" evidence="1">
    <location>
        <begin position="79"/>
        <end position="102"/>
    </location>
</feature>
<evidence type="ECO:0000313" key="3">
    <source>
        <dbReference type="Proteomes" id="UP000006038"/>
    </source>
</evidence>
<protein>
    <submittedName>
        <fullName evidence="2">Uncharacterized protein</fullName>
    </submittedName>
</protein>
<dbReference type="PROSITE" id="PS51257">
    <property type="entry name" value="PROKAR_LIPOPROTEIN"/>
    <property type="match status" value="1"/>
</dbReference>
<name>J3KX67_ORYBR</name>
<feature type="region of interest" description="Disordered" evidence="1">
    <location>
        <begin position="283"/>
        <end position="379"/>
    </location>
</feature>
<dbReference type="HOGENOM" id="CLU_730315_0_0_1"/>
<reference evidence="2" key="1">
    <citation type="journal article" date="2013" name="Nat. Commun.">
        <title>Whole-genome sequencing of Oryza brachyantha reveals mechanisms underlying Oryza genome evolution.</title>
        <authorList>
            <person name="Chen J."/>
            <person name="Huang Q."/>
            <person name="Gao D."/>
            <person name="Wang J."/>
            <person name="Lang Y."/>
            <person name="Liu T."/>
            <person name="Li B."/>
            <person name="Bai Z."/>
            <person name="Luis Goicoechea J."/>
            <person name="Liang C."/>
            <person name="Chen C."/>
            <person name="Zhang W."/>
            <person name="Sun S."/>
            <person name="Liao Y."/>
            <person name="Zhang X."/>
            <person name="Yang L."/>
            <person name="Song C."/>
            <person name="Wang M."/>
            <person name="Shi J."/>
            <person name="Liu G."/>
            <person name="Liu J."/>
            <person name="Zhou H."/>
            <person name="Zhou W."/>
            <person name="Yu Q."/>
            <person name="An N."/>
            <person name="Chen Y."/>
            <person name="Cai Q."/>
            <person name="Wang B."/>
            <person name="Liu B."/>
            <person name="Min J."/>
            <person name="Huang Y."/>
            <person name="Wu H."/>
            <person name="Li Z."/>
            <person name="Zhang Y."/>
            <person name="Yin Y."/>
            <person name="Song W."/>
            <person name="Jiang J."/>
            <person name="Jackson S.A."/>
            <person name="Wing R.A."/>
            <person name="Wang J."/>
            <person name="Chen M."/>
        </authorList>
    </citation>
    <scope>NUCLEOTIDE SEQUENCE [LARGE SCALE GENOMIC DNA]</scope>
    <source>
        <strain evidence="2">cv. IRGC 101232</strain>
    </source>
</reference>
<sequence>MAIDGNRAMEIVAVMNLLMSCNGERRLIRCCSPPPLQEEVAVPLGGRLRRAVEAAQHGGLEAERLLDAVARPLHADAAQARPGPQVPLAQRHPLAGAGGGDSRLRPLLRRALGTDLRLRRLRAGHVASAVRRRAVGAATAAAATAHALRRCHWHVRQARRALRRRRPGLDLQRAPVVLREVARARRRYPRRRAGELVERRERRRHRVGVPLLAGAAGVDHGRARPDRRRPRLGPPRVHLHDLGAPVVPVQRRLDARRQAAAVRRHAMLAPRVVHVPLLLQTQETQGKELSPTSSDEHIKNGSVTRFARKRSWSHAPGSSAAGREGGGGGGAAAARRRATSGRRGWRPARGRAPACSAASPPPASAPGSHAPAPAASPAP</sequence>
<organism evidence="2">
    <name type="scientific">Oryza brachyantha</name>
    <name type="common">malo sina</name>
    <dbReference type="NCBI Taxonomy" id="4533"/>
    <lineage>
        <taxon>Eukaryota</taxon>
        <taxon>Viridiplantae</taxon>
        <taxon>Streptophyta</taxon>
        <taxon>Embryophyta</taxon>
        <taxon>Tracheophyta</taxon>
        <taxon>Spermatophyta</taxon>
        <taxon>Magnoliopsida</taxon>
        <taxon>Liliopsida</taxon>
        <taxon>Poales</taxon>
        <taxon>Poaceae</taxon>
        <taxon>BOP clade</taxon>
        <taxon>Oryzoideae</taxon>
        <taxon>Oryzeae</taxon>
        <taxon>Oryzinae</taxon>
        <taxon>Oryza</taxon>
    </lineage>
</organism>
<dbReference type="EnsemblPlants" id="OB01G15730.1">
    <property type="protein sequence ID" value="OB01G15730.1"/>
    <property type="gene ID" value="OB01G15730"/>
</dbReference>
<evidence type="ECO:0000313" key="2">
    <source>
        <dbReference type="EnsemblPlants" id="OB01G15730.1"/>
    </source>
</evidence>
<dbReference type="Gramene" id="OB01G15730.1">
    <property type="protein sequence ID" value="OB01G15730.1"/>
    <property type="gene ID" value="OB01G15730"/>
</dbReference>